<proteinExistence type="predicted"/>
<sequence length="115" mass="13525">MALVSPVLRRYRSGIDSWAALGLSQAQMGTSRRRRYMPHPRRARNSAHRWWRFCVIQRCPAPLTLPGLTRRDWFSVVFRSFRGLLAELSGERPLTSPSWTRPHKHATIYYDPQFD</sequence>
<accession>A0AAV7QYM3</accession>
<keyword evidence="2" id="KW-1185">Reference proteome</keyword>
<name>A0AAV7QYM3_PLEWA</name>
<comment type="caution">
    <text evidence="1">The sequence shown here is derived from an EMBL/GenBank/DDBJ whole genome shotgun (WGS) entry which is preliminary data.</text>
</comment>
<evidence type="ECO:0000313" key="2">
    <source>
        <dbReference type="Proteomes" id="UP001066276"/>
    </source>
</evidence>
<gene>
    <name evidence="1" type="ORF">NDU88_009833</name>
</gene>
<evidence type="ECO:0000313" key="1">
    <source>
        <dbReference type="EMBL" id="KAJ1143525.1"/>
    </source>
</evidence>
<dbReference type="Proteomes" id="UP001066276">
    <property type="component" value="Chromosome 6"/>
</dbReference>
<reference evidence="1" key="1">
    <citation type="journal article" date="2022" name="bioRxiv">
        <title>Sequencing and chromosome-scale assembly of the giantPleurodeles waltlgenome.</title>
        <authorList>
            <person name="Brown T."/>
            <person name="Elewa A."/>
            <person name="Iarovenko S."/>
            <person name="Subramanian E."/>
            <person name="Araus A.J."/>
            <person name="Petzold A."/>
            <person name="Susuki M."/>
            <person name="Suzuki K.-i.T."/>
            <person name="Hayashi T."/>
            <person name="Toyoda A."/>
            <person name="Oliveira C."/>
            <person name="Osipova E."/>
            <person name="Leigh N.D."/>
            <person name="Simon A."/>
            <person name="Yun M.H."/>
        </authorList>
    </citation>
    <scope>NUCLEOTIDE SEQUENCE</scope>
    <source>
        <strain evidence="1">20211129_DDA</strain>
        <tissue evidence="1">Liver</tissue>
    </source>
</reference>
<organism evidence="1 2">
    <name type="scientific">Pleurodeles waltl</name>
    <name type="common">Iberian ribbed newt</name>
    <dbReference type="NCBI Taxonomy" id="8319"/>
    <lineage>
        <taxon>Eukaryota</taxon>
        <taxon>Metazoa</taxon>
        <taxon>Chordata</taxon>
        <taxon>Craniata</taxon>
        <taxon>Vertebrata</taxon>
        <taxon>Euteleostomi</taxon>
        <taxon>Amphibia</taxon>
        <taxon>Batrachia</taxon>
        <taxon>Caudata</taxon>
        <taxon>Salamandroidea</taxon>
        <taxon>Salamandridae</taxon>
        <taxon>Pleurodelinae</taxon>
        <taxon>Pleurodeles</taxon>
    </lineage>
</organism>
<protein>
    <submittedName>
        <fullName evidence="1">Uncharacterized protein</fullName>
    </submittedName>
</protein>
<dbReference type="AlphaFoldDB" id="A0AAV7QYM3"/>
<dbReference type="EMBL" id="JANPWB010000010">
    <property type="protein sequence ID" value="KAJ1143525.1"/>
    <property type="molecule type" value="Genomic_DNA"/>
</dbReference>